<evidence type="ECO:0000259" key="2">
    <source>
        <dbReference type="Pfam" id="PF20152"/>
    </source>
</evidence>
<organism evidence="3 4">
    <name type="scientific">Athelia psychrophila</name>
    <dbReference type="NCBI Taxonomy" id="1759441"/>
    <lineage>
        <taxon>Eukaryota</taxon>
        <taxon>Fungi</taxon>
        <taxon>Dikarya</taxon>
        <taxon>Basidiomycota</taxon>
        <taxon>Agaricomycotina</taxon>
        <taxon>Agaricomycetes</taxon>
        <taxon>Agaricomycetidae</taxon>
        <taxon>Atheliales</taxon>
        <taxon>Atheliaceae</taxon>
        <taxon>Athelia</taxon>
    </lineage>
</organism>
<gene>
    <name evidence="3" type="ORF">FIBSPDRAFT_252044</name>
</gene>
<feature type="transmembrane region" description="Helical" evidence="1">
    <location>
        <begin position="106"/>
        <end position="130"/>
    </location>
</feature>
<keyword evidence="1" id="KW-0472">Membrane</keyword>
<evidence type="ECO:0000313" key="4">
    <source>
        <dbReference type="Proteomes" id="UP000076532"/>
    </source>
</evidence>
<name>A0A165XT00_9AGAM</name>
<dbReference type="PANTHER" id="PTHR40465:SF1">
    <property type="entry name" value="DUF6534 DOMAIN-CONTAINING PROTEIN"/>
    <property type="match status" value="1"/>
</dbReference>
<feature type="transmembrane region" description="Helical" evidence="1">
    <location>
        <begin position="179"/>
        <end position="204"/>
    </location>
</feature>
<dbReference type="InterPro" id="IPR045339">
    <property type="entry name" value="DUF6534"/>
</dbReference>
<feature type="domain" description="DUF6534" evidence="2">
    <location>
        <begin position="189"/>
        <end position="277"/>
    </location>
</feature>
<sequence length="311" mass="34521">MSTYLLPLLQAREDYGDTPQGPAQTLVNDTARPILAGLIAATALWGVANAQGAMYFKRHSEDGGVVKSIVAGILLLEALHFALLAHGAYFYLITCRTNYEDLFKPIWSLLIQSFPSTLIIAIVRYVFIARVWTLSQSPSKRIICIGMTVLAIAEAGLTLTWTIAAFYKPFWGKAGGVVWPSMITFIIRAINDICLTSQFCVHLLRSKNGFVNIKRTDKIIRTMIFHGLGSGFFACCGSICLILVLAILPHSAWYICVYIICTRVYANSLLGMLNSRRQPQSDPTTQLGSKEMELTTLQQQFTAQSRWALDL</sequence>
<dbReference type="Pfam" id="PF20152">
    <property type="entry name" value="DUF6534"/>
    <property type="match status" value="1"/>
</dbReference>
<feature type="transmembrane region" description="Helical" evidence="1">
    <location>
        <begin position="142"/>
        <end position="167"/>
    </location>
</feature>
<dbReference type="STRING" id="436010.A0A165XT00"/>
<dbReference type="PANTHER" id="PTHR40465">
    <property type="entry name" value="CHROMOSOME 1, WHOLE GENOME SHOTGUN SEQUENCE"/>
    <property type="match status" value="1"/>
</dbReference>
<evidence type="ECO:0000313" key="3">
    <source>
        <dbReference type="EMBL" id="KZP08869.1"/>
    </source>
</evidence>
<feature type="transmembrane region" description="Helical" evidence="1">
    <location>
        <begin position="224"/>
        <end position="246"/>
    </location>
</feature>
<dbReference type="Proteomes" id="UP000076532">
    <property type="component" value="Unassembled WGS sequence"/>
</dbReference>
<keyword evidence="1" id="KW-0812">Transmembrane</keyword>
<protein>
    <recommendedName>
        <fullName evidence="2">DUF6534 domain-containing protein</fullName>
    </recommendedName>
</protein>
<reference evidence="3 4" key="1">
    <citation type="journal article" date="2016" name="Mol. Biol. Evol.">
        <title>Comparative Genomics of Early-Diverging Mushroom-Forming Fungi Provides Insights into the Origins of Lignocellulose Decay Capabilities.</title>
        <authorList>
            <person name="Nagy L.G."/>
            <person name="Riley R."/>
            <person name="Tritt A."/>
            <person name="Adam C."/>
            <person name="Daum C."/>
            <person name="Floudas D."/>
            <person name="Sun H."/>
            <person name="Yadav J.S."/>
            <person name="Pangilinan J."/>
            <person name="Larsson K.H."/>
            <person name="Matsuura K."/>
            <person name="Barry K."/>
            <person name="Labutti K."/>
            <person name="Kuo R."/>
            <person name="Ohm R.A."/>
            <person name="Bhattacharya S.S."/>
            <person name="Shirouzu T."/>
            <person name="Yoshinaga Y."/>
            <person name="Martin F.M."/>
            <person name="Grigoriev I.V."/>
            <person name="Hibbett D.S."/>
        </authorList>
    </citation>
    <scope>NUCLEOTIDE SEQUENCE [LARGE SCALE GENOMIC DNA]</scope>
    <source>
        <strain evidence="3 4">CBS 109695</strain>
    </source>
</reference>
<feature type="transmembrane region" description="Helical" evidence="1">
    <location>
        <begin position="68"/>
        <end position="94"/>
    </location>
</feature>
<accession>A0A165XT00</accession>
<dbReference type="AlphaFoldDB" id="A0A165XT00"/>
<evidence type="ECO:0000256" key="1">
    <source>
        <dbReference type="SAM" id="Phobius"/>
    </source>
</evidence>
<proteinExistence type="predicted"/>
<feature type="transmembrane region" description="Helical" evidence="1">
    <location>
        <begin position="252"/>
        <end position="273"/>
    </location>
</feature>
<dbReference type="EMBL" id="KV417712">
    <property type="protein sequence ID" value="KZP08869.1"/>
    <property type="molecule type" value="Genomic_DNA"/>
</dbReference>
<keyword evidence="4" id="KW-1185">Reference proteome</keyword>
<dbReference type="OrthoDB" id="3270417at2759"/>
<feature type="transmembrane region" description="Helical" evidence="1">
    <location>
        <begin position="34"/>
        <end position="56"/>
    </location>
</feature>
<keyword evidence="1" id="KW-1133">Transmembrane helix</keyword>